<feature type="region of interest" description="Disordered" evidence="2">
    <location>
        <begin position="248"/>
        <end position="290"/>
    </location>
</feature>
<keyword evidence="3" id="KW-0472">Membrane</keyword>
<dbReference type="Proteomes" id="UP001525890">
    <property type="component" value="Unassembled WGS sequence"/>
</dbReference>
<feature type="coiled-coil region" evidence="1">
    <location>
        <begin position="53"/>
        <end position="87"/>
    </location>
</feature>
<accession>A0ABT2MZU7</accession>
<comment type="caution">
    <text evidence="4">The sequence shown here is derived from an EMBL/GenBank/DDBJ whole genome shotgun (WGS) entry which is preliminary data.</text>
</comment>
<dbReference type="RefSeq" id="WP_368009499.1">
    <property type="nucleotide sequence ID" value="NZ_JAMXFF010000072.1"/>
</dbReference>
<organism evidence="4 5">
    <name type="scientific">Laspinema palackyanum D2a</name>
    <dbReference type="NCBI Taxonomy" id="2953684"/>
    <lineage>
        <taxon>Bacteria</taxon>
        <taxon>Bacillati</taxon>
        <taxon>Cyanobacteriota</taxon>
        <taxon>Cyanophyceae</taxon>
        <taxon>Oscillatoriophycideae</taxon>
        <taxon>Oscillatoriales</taxon>
        <taxon>Laspinemataceae</taxon>
        <taxon>Laspinema</taxon>
        <taxon>Laspinema palackyanum</taxon>
    </lineage>
</organism>
<keyword evidence="5" id="KW-1185">Reference proteome</keyword>
<evidence type="ECO:0000313" key="5">
    <source>
        <dbReference type="Proteomes" id="UP001525890"/>
    </source>
</evidence>
<keyword evidence="1" id="KW-0175">Coiled coil</keyword>
<gene>
    <name evidence="4" type="ORF">NG799_27520</name>
</gene>
<proteinExistence type="predicted"/>
<reference evidence="4 5" key="1">
    <citation type="journal article" date="2022" name="Front. Microbiol.">
        <title>High genomic differentiation and limited gene flow indicate recent cryptic speciation within the genus Laspinema (cyanobacteria).</title>
        <authorList>
            <person name="Stanojkovic A."/>
            <person name="Skoupy S."/>
            <person name="Skaloud P."/>
            <person name="Dvorak P."/>
        </authorList>
    </citation>
    <scope>NUCLEOTIDE SEQUENCE [LARGE SCALE GENOMIC DNA]</scope>
    <source>
        <strain evidence="4 5">D2a</strain>
    </source>
</reference>
<dbReference type="EMBL" id="JAMXFF010000072">
    <property type="protein sequence ID" value="MCT7970067.1"/>
    <property type="molecule type" value="Genomic_DNA"/>
</dbReference>
<feature type="compositionally biased region" description="Polar residues" evidence="2">
    <location>
        <begin position="248"/>
        <end position="264"/>
    </location>
</feature>
<evidence type="ECO:0000256" key="1">
    <source>
        <dbReference type="SAM" id="Coils"/>
    </source>
</evidence>
<evidence type="ECO:0000256" key="2">
    <source>
        <dbReference type="SAM" id="MobiDB-lite"/>
    </source>
</evidence>
<protein>
    <submittedName>
        <fullName evidence="4">Uncharacterized protein</fullName>
    </submittedName>
</protein>
<evidence type="ECO:0000313" key="4">
    <source>
        <dbReference type="EMBL" id="MCT7970067.1"/>
    </source>
</evidence>
<evidence type="ECO:0000256" key="3">
    <source>
        <dbReference type="SAM" id="Phobius"/>
    </source>
</evidence>
<name>A0ABT2MZU7_9CYAN</name>
<sequence>MSSPIILVQPTLAQAPEANDSKIPLSSDQLWMSVSGGLLLLLIASLVFHKVQMEQFKKKVKFDEFKNKELQKKLKMSLETITKMEKNPDLIHSREFNLDYLRMRMEEENFHFAVVNQIKVKVKEKISVALRPNAENRGSGRQVDEIFDVEYHLGDVAKSKKRVLFRIQIKLTKLPTQATSKTISQIIDCLETYLSARDDHDTWQPTIQGRVAYIHWDQKAKPTPLLVLEQSNEGVNVTFRTTTARRVSASDTSDTGAMTGATSITGATTRRGKTGTKTKIQGNGGKKPRR</sequence>
<feature type="transmembrane region" description="Helical" evidence="3">
    <location>
        <begin position="30"/>
        <end position="49"/>
    </location>
</feature>
<keyword evidence="3" id="KW-1133">Transmembrane helix</keyword>
<keyword evidence="3" id="KW-0812">Transmembrane</keyword>